<dbReference type="Proteomes" id="UP001500340">
    <property type="component" value="Unassembled WGS sequence"/>
</dbReference>
<reference evidence="4" key="1">
    <citation type="journal article" date="2019" name="Int. J. Syst. Evol. Microbiol.">
        <title>The Global Catalogue of Microorganisms (GCM) 10K type strain sequencing project: providing services to taxonomists for standard genome sequencing and annotation.</title>
        <authorList>
            <consortium name="The Broad Institute Genomics Platform"/>
            <consortium name="The Broad Institute Genome Sequencing Center for Infectious Disease"/>
            <person name="Wu L."/>
            <person name="Ma J."/>
        </authorList>
    </citation>
    <scope>NUCLEOTIDE SEQUENCE [LARGE SCALE GENOMIC DNA]</scope>
    <source>
        <strain evidence="4">JCM 12774</strain>
    </source>
</reference>
<dbReference type="InterPro" id="IPR035992">
    <property type="entry name" value="Ricin_B-like_lectins"/>
</dbReference>
<name>A0ABP3I427_9BACL</name>
<proteinExistence type="predicted"/>
<feature type="signal peptide" evidence="1">
    <location>
        <begin position="1"/>
        <end position="25"/>
    </location>
</feature>
<keyword evidence="4" id="KW-1185">Reference proteome</keyword>
<dbReference type="EMBL" id="BAAACX010000008">
    <property type="protein sequence ID" value="GAA0387932.1"/>
    <property type="molecule type" value="Genomic_DNA"/>
</dbReference>
<keyword evidence="1" id="KW-0732">Signal</keyword>
<dbReference type="RefSeq" id="WP_343860259.1">
    <property type="nucleotide sequence ID" value="NZ_BAAACX010000008.1"/>
</dbReference>
<protein>
    <recommendedName>
        <fullName evidence="2">Ricin B lectin domain-containing protein</fullName>
    </recommendedName>
</protein>
<evidence type="ECO:0000313" key="4">
    <source>
        <dbReference type="Proteomes" id="UP001500340"/>
    </source>
</evidence>
<dbReference type="Gene3D" id="2.80.10.50">
    <property type="match status" value="3"/>
</dbReference>
<gene>
    <name evidence="3" type="ORF">GCM10008933_18610</name>
</gene>
<sequence>MRRLKPILAALMSLLLIVSAFPTFAGQAKAAAEGSGAAEIPSGKVLIKNKWKSNYLYEASDGTVRYGMTNPADESAQWVVATDQGQSRIKNVKTGHYITVARTTQRYQALTTNETAGSNAEKWIIDRSNRAGYMVIRSATAPEGNLVIHEEDQMGFAEASSDINITFESPQWAFIAVEGSPVRIESYMHPGSVIYEEDGLVKHGARPADDLMSHWYIEISSGDQITIRNRATGHLITQNETTWAGIFAIDEDPAQPELSRWKQENAVNQPGYIVFENAGLPGKWMNPQFPDDNNVRSNDWAGGPDGINALWRVVPASDLPAVRIAAYTDAIVPADFLYEDGGEVHYGEIDPASSSDPRYLWIVEDYDLSKRIRNAASNHYLNIDGDRLSGGEASVTSATYEWSLTASDSYDDYNTIRNVGRPELYFHRIRRQRDGDDRRRRSWVAMGACGSCAGPGRIGSIYSHSECLAAILHI</sequence>
<feature type="chain" id="PRO_5045945550" description="Ricin B lectin domain-containing protein" evidence="1">
    <location>
        <begin position="26"/>
        <end position="474"/>
    </location>
</feature>
<accession>A0ABP3I427</accession>
<feature type="domain" description="Ricin B lectin" evidence="2">
    <location>
        <begin position="76"/>
        <end position="142"/>
    </location>
</feature>
<comment type="caution">
    <text evidence="3">The sequence shown here is derived from an EMBL/GenBank/DDBJ whole genome shotgun (WGS) entry which is preliminary data.</text>
</comment>
<evidence type="ECO:0000313" key="3">
    <source>
        <dbReference type="EMBL" id="GAA0387932.1"/>
    </source>
</evidence>
<dbReference type="CDD" id="cd23432">
    <property type="entry name" value="beta-trefoil_Ricin_EndoBetaGal-like"/>
    <property type="match status" value="3"/>
</dbReference>
<evidence type="ECO:0000259" key="2">
    <source>
        <dbReference type="Pfam" id="PF14200"/>
    </source>
</evidence>
<evidence type="ECO:0000256" key="1">
    <source>
        <dbReference type="SAM" id="SignalP"/>
    </source>
</evidence>
<dbReference type="SUPFAM" id="SSF50370">
    <property type="entry name" value="Ricin B-like lectins"/>
    <property type="match status" value="1"/>
</dbReference>
<dbReference type="Pfam" id="PF14200">
    <property type="entry name" value="RicinB_lectin_2"/>
    <property type="match status" value="1"/>
</dbReference>
<organism evidence="3 4">
    <name type="scientific">Paenibacillus motobuensis</name>
    <dbReference type="NCBI Taxonomy" id="295324"/>
    <lineage>
        <taxon>Bacteria</taxon>
        <taxon>Bacillati</taxon>
        <taxon>Bacillota</taxon>
        <taxon>Bacilli</taxon>
        <taxon>Bacillales</taxon>
        <taxon>Paenibacillaceae</taxon>
        <taxon>Paenibacillus</taxon>
    </lineage>
</organism>
<dbReference type="InterPro" id="IPR000772">
    <property type="entry name" value="Ricin_B_lectin"/>
</dbReference>